<keyword evidence="5" id="KW-1185">Reference proteome</keyword>
<feature type="signal peptide" evidence="2">
    <location>
        <begin position="1"/>
        <end position="23"/>
    </location>
</feature>
<dbReference type="AlphaFoldDB" id="A0A448I4L7"/>
<accession>A0A448I4L7</accession>
<feature type="domain" description="DUF732" evidence="3">
    <location>
        <begin position="26"/>
        <end position="97"/>
    </location>
</feature>
<evidence type="ECO:0000259" key="3">
    <source>
        <dbReference type="Pfam" id="PF05305"/>
    </source>
</evidence>
<dbReference type="OrthoDB" id="4640123at2"/>
<evidence type="ECO:0000313" key="4">
    <source>
        <dbReference type="EMBL" id="VEG47293.1"/>
    </source>
</evidence>
<name>A0A448I4L7_MYCCI</name>
<reference evidence="4 5" key="1">
    <citation type="submission" date="2018-12" db="EMBL/GenBank/DDBJ databases">
        <authorList>
            <consortium name="Pathogen Informatics"/>
        </authorList>
    </citation>
    <scope>NUCLEOTIDE SEQUENCE [LARGE SCALE GENOMIC DNA]</scope>
    <source>
        <strain evidence="4 5">NCTC10485</strain>
    </source>
</reference>
<dbReference type="Proteomes" id="UP000282551">
    <property type="component" value="Chromosome"/>
</dbReference>
<organism evidence="4 5">
    <name type="scientific">Mycolicibacterium chitae</name>
    <name type="common">Mycobacterium chitae</name>
    <dbReference type="NCBI Taxonomy" id="1792"/>
    <lineage>
        <taxon>Bacteria</taxon>
        <taxon>Bacillati</taxon>
        <taxon>Actinomycetota</taxon>
        <taxon>Actinomycetes</taxon>
        <taxon>Mycobacteriales</taxon>
        <taxon>Mycobacteriaceae</taxon>
        <taxon>Mycolicibacterium</taxon>
    </lineage>
</organism>
<dbReference type="RefSeq" id="WP_126333201.1">
    <property type="nucleotide sequence ID" value="NZ_AP022604.1"/>
</dbReference>
<evidence type="ECO:0000256" key="1">
    <source>
        <dbReference type="SAM" id="MobiDB-lite"/>
    </source>
</evidence>
<dbReference type="Pfam" id="PF05305">
    <property type="entry name" value="DUF732"/>
    <property type="match status" value="1"/>
</dbReference>
<dbReference type="EMBL" id="LR134355">
    <property type="protein sequence ID" value="VEG47293.1"/>
    <property type="molecule type" value="Genomic_DNA"/>
</dbReference>
<keyword evidence="2" id="KW-0732">Signal</keyword>
<sequence>MKAVTIALAAVAVALGLAAPANADPDTDFTNALHTHGIYGQKDYNAWIAKIACKRLDRGLDKDAFASAEFVSDQLNRDTSTEQAWQFLGLAIPIYCPAKQYVLQQAAGQPVAPPADPSGPALPAEQAG</sequence>
<evidence type="ECO:0000256" key="2">
    <source>
        <dbReference type="SAM" id="SignalP"/>
    </source>
</evidence>
<evidence type="ECO:0000313" key="5">
    <source>
        <dbReference type="Proteomes" id="UP000282551"/>
    </source>
</evidence>
<protein>
    <submittedName>
        <fullName evidence="4">Protein of uncharacterized function (DUF732)</fullName>
    </submittedName>
</protein>
<proteinExistence type="predicted"/>
<gene>
    <name evidence="4" type="ORF">NCTC10485_01571</name>
</gene>
<dbReference type="InterPro" id="IPR007969">
    <property type="entry name" value="DUF732"/>
</dbReference>
<feature type="chain" id="PRO_5019436753" evidence="2">
    <location>
        <begin position="24"/>
        <end position="128"/>
    </location>
</feature>
<feature type="region of interest" description="Disordered" evidence="1">
    <location>
        <begin position="107"/>
        <end position="128"/>
    </location>
</feature>